<protein>
    <recommendedName>
        <fullName evidence="6">DNA adenine methylase</fullName>
    </recommendedName>
</protein>
<name>A0A660HM52_ZIZJU</name>
<proteinExistence type="predicted"/>
<dbReference type="InterPro" id="IPR029063">
    <property type="entry name" value="SAM-dependent_MTases_sf"/>
</dbReference>
<dbReference type="EMBL" id="CP025121">
    <property type="protein sequence ID" value="AYJ01105.1"/>
    <property type="molecule type" value="Genomic_DNA"/>
</dbReference>
<dbReference type="OrthoDB" id="9805629at2"/>
<dbReference type="Pfam" id="PF02086">
    <property type="entry name" value="MethyltransfD12"/>
    <property type="match status" value="1"/>
</dbReference>
<dbReference type="Proteomes" id="UP000272462">
    <property type="component" value="Chromosome"/>
</dbReference>
<reference evidence="4 5" key="1">
    <citation type="journal article" date="2018" name="BMC Genomics">
        <title>Comparative genome analysis of jujube witches'-broom Phytoplasma, an obligate pathogen that causes jujube witches'-broom disease.</title>
        <authorList>
            <person name="Wang J."/>
            <person name="Song L."/>
            <person name="Jiao Q."/>
            <person name="Yang S."/>
            <person name="Gao R."/>
            <person name="Lu X."/>
            <person name="Zhou G."/>
        </authorList>
    </citation>
    <scope>NUCLEOTIDE SEQUENCE [LARGE SCALE GENOMIC DNA]</scope>
    <source>
        <strain evidence="4">Jwb-nky</strain>
    </source>
</reference>
<keyword evidence="3" id="KW-0949">S-adenosyl-L-methionine</keyword>
<dbReference type="AlphaFoldDB" id="A0A660HM52"/>
<evidence type="ECO:0000256" key="3">
    <source>
        <dbReference type="ARBA" id="ARBA00022691"/>
    </source>
</evidence>
<organism evidence="4 5">
    <name type="scientific">Ziziphus jujuba witches'-broom phytoplasma</name>
    <dbReference type="NCBI Taxonomy" id="135727"/>
    <lineage>
        <taxon>Bacteria</taxon>
        <taxon>Bacillati</taxon>
        <taxon>Mycoplasmatota</taxon>
        <taxon>Mollicutes</taxon>
        <taxon>Acholeplasmatales</taxon>
        <taxon>Acholeplasmataceae</taxon>
        <taxon>Candidatus Phytoplasma</taxon>
        <taxon>16SrV (Elm yellows group)</taxon>
    </lineage>
</organism>
<dbReference type="GO" id="GO:0009307">
    <property type="term" value="P:DNA restriction-modification system"/>
    <property type="evidence" value="ECO:0007669"/>
    <property type="project" value="InterPro"/>
</dbReference>
<sequence length="66" mass="7552">MMIKKNIEPINFSLNRIGGKTKMLPLLRTFIPTYFKAYYEPFLGGGALYLDLRPTTRPISATMNLI</sequence>
<evidence type="ECO:0008006" key="6">
    <source>
        <dbReference type="Google" id="ProtNLM"/>
    </source>
</evidence>
<evidence type="ECO:0000313" key="5">
    <source>
        <dbReference type="Proteomes" id="UP000272462"/>
    </source>
</evidence>
<accession>A0A660HM52</accession>
<keyword evidence="5" id="KW-1185">Reference proteome</keyword>
<evidence type="ECO:0000256" key="1">
    <source>
        <dbReference type="ARBA" id="ARBA00022603"/>
    </source>
</evidence>
<dbReference type="GO" id="GO:0009007">
    <property type="term" value="F:site-specific DNA-methyltransferase (adenine-specific) activity"/>
    <property type="evidence" value="ECO:0007669"/>
    <property type="project" value="UniProtKB-EC"/>
</dbReference>
<keyword evidence="1" id="KW-0489">Methyltransferase</keyword>
<dbReference type="KEGG" id="pzi:CWO85_00950"/>
<dbReference type="InterPro" id="IPR012327">
    <property type="entry name" value="MeTrfase_D12"/>
</dbReference>
<gene>
    <name evidence="4" type="ORF">CWO85_00950</name>
</gene>
<evidence type="ECO:0000313" key="4">
    <source>
        <dbReference type="EMBL" id="AYJ01105.1"/>
    </source>
</evidence>
<dbReference type="SUPFAM" id="SSF53335">
    <property type="entry name" value="S-adenosyl-L-methionine-dependent methyltransferases"/>
    <property type="match status" value="1"/>
</dbReference>
<dbReference type="PRINTS" id="PR00505">
    <property type="entry name" value="D12N6MTFRASE"/>
</dbReference>
<evidence type="ECO:0000256" key="2">
    <source>
        <dbReference type="ARBA" id="ARBA00022679"/>
    </source>
</evidence>
<dbReference type="GO" id="GO:0032259">
    <property type="term" value="P:methylation"/>
    <property type="evidence" value="ECO:0007669"/>
    <property type="project" value="UniProtKB-KW"/>
</dbReference>
<keyword evidence="2" id="KW-0808">Transferase</keyword>
<dbReference type="Gene3D" id="3.40.50.150">
    <property type="entry name" value="Vaccinia Virus protein VP39"/>
    <property type="match status" value="1"/>
</dbReference>